<comment type="function">
    <text evidence="10">A type II topoisomerase that negatively supercoils closed circular double-stranded (ds) DNA in an ATP-dependent manner to modulate DNA topology and maintain chromosomes in an underwound state. Negative supercoiling favors strand separation, and DNA replication, transcription, recombination and repair, all of which involve strand separation. Also able to catalyze the interconversion of other topological isomers of dsDNA rings, including catenanes and knotted rings. Type II topoisomerases break and join 2 DNA strands simultaneously in an ATP-dependent manner.</text>
</comment>
<dbReference type="GO" id="GO:0006261">
    <property type="term" value="P:DNA-templated DNA replication"/>
    <property type="evidence" value="ECO:0007669"/>
    <property type="project" value="UniProtKB-UniRule"/>
</dbReference>
<keyword evidence="6 10" id="KW-0067">ATP-binding</keyword>
<dbReference type="FunFam" id="3.30.1360.40:FF:000008">
    <property type="entry name" value="DNA topoisomerase (ATP-hydrolyzing)"/>
    <property type="match status" value="1"/>
</dbReference>
<dbReference type="InterPro" id="IPR050220">
    <property type="entry name" value="Type_II_DNA_Topoisomerases"/>
</dbReference>
<comment type="catalytic activity">
    <reaction evidence="1 10 11">
        <text>ATP-dependent breakage, passage and rejoining of double-stranded DNA.</text>
        <dbReference type="EC" id="5.6.2.2"/>
    </reaction>
</comment>
<dbReference type="GO" id="GO:0009330">
    <property type="term" value="C:DNA topoisomerase type II (double strand cut, ATP-hydrolyzing) complex"/>
    <property type="evidence" value="ECO:0007669"/>
    <property type="project" value="TreeGrafter"/>
</dbReference>
<protein>
    <recommendedName>
        <fullName evidence="10">DNA gyrase subunit A</fullName>
        <ecNumber evidence="10">5.6.2.2</ecNumber>
    </recommendedName>
</protein>
<evidence type="ECO:0000256" key="8">
    <source>
        <dbReference type="ARBA" id="ARBA00023125"/>
    </source>
</evidence>
<evidence type="ECO:0000313" key="14">
    <source>
        <dbReference type="Proteomes" id="UP000199111"/>
    </source>
</evidence>
<dbReference type="AlphaFoldDB" id="A0A1I3RQB3"/>
<dbReference type="GO" id="GO:0003677">
    <property type="term" value="F:DNA binding"/>
    <property type="evidence" value="ECO:0007669"/>
    <property type="project" value="UniProtKB-UniRule"/>
</dbReference>
<dbReference type="InterPro" id="IPR005743">
    <property type="entry name" value="GyrA"/>
</dbReference>
<feature type="active site" description="O-(5'-phospho-DNA)-tyrosine intermediate" evidence="10 11">
    <location>
        <position position="126"/>
    </location>
</feature>
<dbReference type="Gene3D" id="3.90.199.10">
    <property type="entry name" value="Topoisomerase II, domain 5"/>
    <property type="match status" value="1"/>
</dbReference>
<dbReference type="PANTHER" id="PTHR43493:SF5">
    <property type="entry name" value="DNA GYRASE SUBUNIT A, CHLOROPLASTIC_MITOCHONDRIAL"/>
    <property type="match status" value="1"/>
</dbReference>
<gene>
    <name evidence="10" type="primary">gyrA</name>
    <name evidence="13" type="ORF">SAMN05216275_109130</name>
</gene>
<keyword evidence="4 10" id="KW-0963">Cytoplasm</keyword>
<keyword evidence="5 10" id="KW-0547">Nucleotide-binding</keyword>
<evidence type="ECO:0000256" key="6">
    <source>
        <dbReference type="ARBA" id="ARBA00022840"/>
    </source>
</evidence>
<dbReference type="PANTHER" id="PTHR43493">
    <property type="entry name" value="DNA GYRASE/TOPOISOMERASE SUBUNIT A"/>
    <property type="match status" value="1"/>
</dbReference>
<sequence length="836" mass="92493">MTDVNTPLVERIEPVDIQSEMQRSYMDYAMSVIVSRALPDVRDGLKPVHRRVLYAMYDGGYRPDRGYFKCSRVVGDVMGSYHPHGDSSIYGTVVRLAQPWALRYTLIDGQGNFGSPGNDMPAAMRYTECKLAPIAMEMIRDIDKDTVDFQPNYDGRSQEPLVLPSRFPNLLVNGSAGIAVGMATNIPPHNLREVADGVRWALQNPEASDDELLEALIARVKGPDFPTGALIVGRRGIDDAYRTGRGSITMRAIVEVEEDAKGRQCLVVTELPYQVNPDNLALSIAESVKEGRITGIADVRDESSSRVGQRLVIVLKRDAVAKVVLNNLYKHTQLQTTFGANMLALVDGVPRTLRLDQFVRHYVAHQIEVVVRRTRYLLRKAEERAHILRALLKALERMDEVIALIRRSPSASAAQGGLMALLEIDEIQAQAILDMQLRKLAALERQQITDEYDTLMAHITDYQAILASPERQRTIVFDELSEIVSKYGDERKTEIIAYEGDMSIEDLLAEEDMVVTITRGGYAKRTNTDLYRAQKRGGKGVRGAQLRQDDIVDHFFVTTTHHWLLFFTNKGRVYRVKAYELPDSGRDARGQHLANLLAMQPDEVVMEVLDLRDYEVAPYLVLATRSGLVKKTRLSEYDSPRSGGLIAINLREDDEVIAARLVSEEDDLLLVSRGAQSIRFTASDEALRPMGRATSGVIGMRFLGGDELLAMNRIGDGDDVLIATEGGYAKRTPADQYPVQGRGGKGVLTAKIVSARGKLVGAAMVRPEDEVFAITSAGGVIRTSAGEIKQSGRQTMGVRLMNLAEGDSVVALARNAEALETEHNDALETEQNGEGE</sequence>
<dbReference type="InterPro" id="IPR006691">
    <property type="entry name" value="GyrA/parC_rep"/>
</dbReference>
<accession>A0A1I3RQB3</accession>
<dbReference type="PROSITE" id="PS52040">
    <property type="entry name" value="TOPO_IIA"/>
    <property type="match status" value="1"/>
</dbReference>
<dbReference type="EMBL" id="FOQY01000009">
    <property type="protein sequence ID" value="SFJ48468.1"/>
    <property type="molecule type" value="Genomic_DNA"/>
</dbReference>
<dbReference type="GO" id="GO:0034335">
    <property type="term" value="F:DNA negative supercoiling activity"/>
    <property type="evidence" value="ECO:0007669"/>
    <property type="project" value="UniProtKB-ARBA"/>
</dbReference>
<evidence type="ECO:0000256" key="11">
    <source>
        <dbReference type="PROSITE-ProRule" id="PRU01384"/>
    </source>
</evidence>
<proteinExistence type="inferred from homology"/>
<comment type="similarity">
    <text evidence="3 10">Belongs to the type II topoisomerase GyrA/ParC subunit family.</text>
</comment>
<dbReference type="FunFam" id="2.120.10.90:FF:000001">
    <property type="entry name" value="DNA gyrase subunit A"/>
    <property type="match status" value="1"/>
</dbReference>
<evidence type="ECO:0000256" key="9">
    <source>
        <dbReference type="ARBA" id="ARBA00023235"/>
    </source>
</evidence>
<evidence type="ECO:0000256" key="3">
    <source>
        <dbReference type="ARBA" id="ARBA00008263"/>
    </source>
</evidence>
<feature type="domain" description="Topo IIA-type catalytic" evidence="12">
    <location>
        <begin position="38"/>
        <end position="507"/>
    </location>
</feature>
<reference evidence="14" key="1">
    <citation type="submission" date="2016-10" db="EMBL/GenBank/DDBJ databases">
        <authorList>
            <person name="Varghese N."/>
            <person name="Submissions S."/>
        </authorList>
    </citation>
    <scope>NUCLEOTIDE SEQUENCE [LARGE SCALE GENOMIC DNA]</scope>
    <source>
        <strain evidence="14">CGMCC 4.2126</strain>
    </source>
</reference>
<dbReference type="FunFam" id="1.10.268.10:FF:000001">
    <property type="entry name" value="DNA gyrase subunit A"/>
    <property type="match status" value="1"/>
</dbReference>
<evidence type="ECO:0000256" key="10">
    <source>
        <dbReference type="HAMAP-Rule" id="MF_01897"/>
    </source>
</evidence>
<organism evidence="13 14">
    <name type="scientific">Streptosporangium canum</name>
    <dbReference type="NCBI Taxonomy" id="324952"/>
    <lineage>
        <taxon>Bacteria</taxon>
        <taxon>Bacillati</taxon>
        <taxon>Actinomycetota</taxon>
        <taxon>Actinomycetes</taxon>
        <taxon>Streptosporangiales</taxon>
        <taxon>Streptosporangiaceae</taxon>
        <taxon>Streptosporangium</taxon>
    </lineage>
</organism>
<dbReference type="Proteomes" id="UP000199111">
    <property type="component" value="Unassembled WGS sequence"/>
</dbReference>
<evidence type="ECO:0000256" key="4">
    <source>
        <dbReference type="ARBA" id="ARBA00022490"/>
    </source>
</evidence>
<dbReference type="GeneID" id="96298919"/>
<evidence type="ECO:0000256" key="7">
    <source>
        <dbReference type="ARBA" id="ARBA00023029"/>
    </source>
</evidence>
<evidence type="ECO:0000256" key="1">
    <source>
        <dbReference type="ARBA" id="ARBA00000185"/>
    </source>
</evidence>
<dbReference type="Gene3D" id="2.120.10.90">
    <property type="entry name" value="DNA gyrase/topoisomerase IV, subunit A, C-terminal"/>
    <property type="match status" value="1"/>
</dbReference>
<comment type="subunit">
    <text evidence="10">Heterotetramer, composed of two GyrA and two GyrB chains. In the heterotetramer, GyrA contains the active site tyrosine that forms a transient covalent intermediate with DNA, while GyrB binds cofactors and catalyzes ATP hydrolysis.</text>
</comment>
<dbReference type="InterPro" id="IPR013758">
    <property type="entry name" value="Topo_IIA_A/C_ab"/>
</dbReference>
<keyword evidence="8 10" id="KW-0238">DNA-binding</keyword>
<keyword evidence="9 10" id="KW-0413">Isomerase</keyword>
<evidence type="ECO:0000313" key="13">
    <source>
        <dbReference type="EMBL" id="SFJ48468.1"/>
    </source>
</evidence>
<evidence type="ECO:0000256" key="2">
    <source>
        <dbReference type="ARBA" id="ARBA00004496"/>
    </source>
</evidence>
<keyword evidence="14" id="KW-1185">Reference proteome</keyword>
<feature type="short sequence motif" description="GyrA-box" evidence="10">
    <location>
        <begin position="534"/>
        <end position="540"/>
    </location>
</feature>
<dbReference type="RefSeq" id="WP_093887745.1">
    <property type="nucleotide sequence ID" value="NZ_FOQY01000009.1"/>
</dbReference>
<dbReference type="Gene3D" id="3.30.1360.40">
    <property type="match status" value="1"/>
</dbReference>
<comment type="miscellaneous">
    <text evidence="10">Few gyrases are as efficient as E.coli at forming negative supercoils. Not all organisms have 2 type II topoisomerases; in organisms with a single type II topoisomerase this enzyme also has to decatenate newly replicated chromosomes.</text>
</comment>
<dbReference type="SMART" id="SM00434">
    <property type="entry name" value="TOP4c"/>
    <property type="match status" value="1"/>
</dbReference>
<dbReference type="InterPro" id="IPR002205">
    <property type="entry name" value="Topo_IIA_dom_A"/>
</dbReference>
<dbReference type="InterPro" id="IPR013757">
    <property type="entry name" value="Topo_IIA_A_a_sf"/>
</dbReference>
<keyword evidence="7 10" id="KW-0799">Topoisomerase</keyword>
<dbReference type="NCBIfam" id="TIGR01063">
    <property type="entry name" value="gyrA"/>
    <property type="match status" value="1"/>
</dbReference>
<dbReference type="GO" id="GO:0005737">
    <property type="term" value="C:cytoplasm"/>
    <property type="evidence" value="ECO:0007669"/>
    <property type="project" value="UniProtKB-SubCell"/>
</dbReference>
<dbReference type="GO" id="GO:0005694">
    <property type="term" value="C:chromosome"/>
    <property type="evidence" value="ECO:0007669"/>
    <property type="project" value="InterPro"/>
</dbReference>
<dbReference type="NCBIfam" id="NF004043">
    <property type="entry name" value="PRK05560.1"/>
    <property type="match status" value="1"/>
</dbReference>
<dbReference type="NCBIfam" id="NF004044">
    <property type="entry name" value="PRK05561.1"/>
    <property type="match status" value="1"/>
</dbReference>
<dbReference type="EC" id="5.6.2.2" evidence="10"/>
<name>A0A1I3RQB3_9ACTN</name>
<evidence type="ECO:0000259" key="12">
    <source>
        <dbReference type="PROSITE" id="PS52040"/>
    </source>
</evidence>
<dbReference type="SUPFAM" id="SSF56719">
    <property type="entry name" value="Type II DNA topoisomerase"/>
    <property type="match status" value="1"/>
</dbReference>
<dbReference type="HAMAP" id="MF_01897">
    <property type="entry name" value="GyrA"/>
    <property type="match status" value="1"/>
</dbReference>
<dbReference type="InterPro" id="IPR035516">
    <property type="entry name" value="Gyrase/topoIV_suA_C"/>
</dbReference>
<dbReference type="SUPFAM" id="SSF101904">
    <property type="entry name" value="GyrA/ParC C-terminal domain-like"/>
    <property type="match status" value="1"/>
</dbReference>
<dbReference type="InterPro" id="IPR013760">
    <property type="entry name" value="Topo_IIA-like_dom_sf"/>
</dbReference>
<dbReference type="Gene3D" id="1.10.268.10">
    <property type="entry name" value="Topoisomerase, domain 3"/>
    <property type="match status" value="1"/>
</dbReference>
<evidence type="ECO:0000256" key="5">
    <source>
        <dbReference type="ARBA" id="ARBA00022741"/>
    </source>
</evidence>
<dbReference type="Pfam" id="PF03989">
    <property type="entry name" value="DNA_gyraseA_C"/>
    <property type="match status" value="6"/>
</dbReference>
<dbReference type="GO" id="GO:0005524">
    <property type="term" value="F:ATP binding"/>
    <property type="evidence" value="ECO:0007669"/>
    <property type="project" value="UniProtKB-UniRule"/>
</dbReference>
<dbReference type="Pfam" id="PF00521">
    <property type="entry name" value="DNA_topoisoIV"/>
    <property type="match status" value="1"/>
</dbReference>
<dbReference type="CDD" id="cd00187">
    <property type="entry name" value="TOP4c"/>
    <property type="match status" value="1"/>
</dbReference>
<dbReference type="FunFam" id="3.90.199.10:FF:000001">
    <property type="entry name" value="DNA gyrase subunit A"/>
    <property type="match status" value="1"/>
</dbReference>
<dbReference type="GO" id="GO:0006265">
    <property type="term" value="P:DNA topological change"/>
    <property type="evidence" value="ECO:0007669"/>
    <property type="project" value="UniProtKB-UniRule"/>
</dbReference>
<comment type="subcellular location">
    <subcellularLocation>
        <location evidence="2 10">Cytoplasm</location>
    </subcellularLocation>
</comment>